<dbReference type="EMBL" id="JGZA01000007">
    <property type="protein sequence ID" value="KFI71875.1"/>
    <property type="molecule type" value="Genomic_DNA"/>
</dbReference>
<dbReference type="InterPro" id="IPR002677">
    <property type="entry name" value="Ribosomal_bL32"/>
</dbReference>
<reference evidence="8 10" key="2">
    <citation type="journal article" date="2016" name="BMC Microbiol.">
        <title>Fucosyllactose and L-fucose utilization of infant Bifidobacterium longum and Bifidobacterium kashiwanohense.</title>
        <authorList>
            <person name="Bunesova V."/>
            <person name="Lacroix C."/>
            <person name="Schwab C."/>
        </authorList>
    </citation>
    <scope>NUCLEOTIDE SEQUENCE [LARGE SCALE GENOMIC DNA]</scope>
    <source>
        <strain evidence="8 10">BSM11-5</strain>
    </source>
</reference>
<evidence type="ECO:0000256" key="5">
    <source>
        <dbReference type="HAMAP-Rule" id="MF_00340"/>
    </source>
</evidence>
<evidence type="ECO:0000313" key="10">
    <source>
        <dbReference type="Proteomes" id="UP000181801"/>
    </source>
</evidence>
<reference evidence="7 9" key="1">
    <citation type="submission" date="2014-03" db="EMBL/GenBank/DDBJ databases">
        <title>Genomics of Bifidobacteria.</title>
        <authorList>
            <person name="Ventura M."/>
            <person name="Milani C."/>
            <person name="Lugli G.A."/>
        </authorList>
    </citation>
    <scope>NUCLEOTIDE SEQUENCE [LARGE SCALE GENOMIC DNA]</scope>
    <source>
        <strain evidence="7 9">LMG 21814</strain>
    </source>
</reference>
<evidence type="ECO:0000256" key="2">
    <source>
        <dbReference type="ARBA" id="ARBA00022980"/>
    </source>
</evidence>
<dbReference type="GO" id="GO:0006412">
    <property type="term" value="P:translation"/>
    <property type="evidence" value="ECO:0007669"/>
    <property type="project" value="UniProtKB-UniRule"/>
</dbReference>
<evidence type="ECO:0000256" key="6">
    <source>
        <dbReference type="SAM" id="MobiDB-lite"/>
    </source>
</evidence>
<gene>
    <name evidence="5" type="primary">rpmF</name>
    <name evidence="8" type="ORF">BFS26_05190</name>
    <name evidence="7" type="ORF">BLSS_1013</name>
</gene>
<evidence type="ECO:0000256" key="1">
    <source>
        <dbReference type="ARBA" id="ARBA00008560"/>
    </source>
</evidence>
<comment type="similarity">
    <text evidence="1 5">Belongs to the bacterial ribosomal protein bL32 family.</text>
</comment>
<dbReference type="SUPFAM" id="SSF57829">
    <property type="entry name" value="Zn-binding ribosomal proteins"/>
    <property type="match status" value="1"/>
</dbReference>
<protein>
    <recommendedName>
        <fullName evidence="4 5">Large ribosomal subunit protein bL32</fullName>
    </recommendedName>
</protein>
<keyword evidence="3 5" id="KW-0687">Ribonucleoprotein</keyword>
<evidence type="ECO:0000256" key="3">
    <source>
        <dbReference type="ARBA" id="ARBA00023274"/>
    </source>
</evidence>
<dbReference type="EMBL" id="MOAE01000027">
    <property type="protein sequence ID" value="OIN63732.1"/>
    <property type="molecule type" value="Genomic_DNA"/>
</dbReference>
<dbReference type="HAMAP" id="MF_00340">
    <property type="entry name" value="Ribosomal_bL32"/>
    <property type="match status" value="1"/>
</dbReference>
<dbReference type="GO" id="GO:0015934">
    <property type="term" value="C:large ribosomal subunit"/>
    <property type="evidence" value="ECO:0007669"/>
    <property type="project" value="InterPro"/>
</dbReference>
<dbReference type="NCBIfam" id="TIGR01031">
    <property type="entry name" value="rpmF_bact"/>
    <property type="match status" value="1"/>
</dbReference>
<dbReference type="Proteomes" id="UP000181801">
    <property type="component" value="Unassembled WGS sequence"/>
</dbReference>
<keyword evidence="2 5" id="KW-0689">Ribosomal protein</keyword>
<dbReference type="GO" id="GO:0003735">
    <property type="term" value="F:structural constituent of ribosome"/>
    <property type="evidence" value="ECO:0007669"/>
    <property type="project" value="InterPro"/>
</dbReference>
<evidence type="ECO:0000256" key="4">
    <source>
        <dbReference type="ARBA" id="ARBA00035178"/>
    </source>
</evidence>
<dbReference type="RefSeq" id="WP_012578245.1">
    <property type="nucleotide sequence ID" value="NZ_CP169558.1"/>
</dbReference>
<evidence type="ECO:0000313" key="8">
    <source>
        <dbReference type="EMBL" id="OIN63732.1"/>
    </source>
</evidence>
<proteinExistence type="inferred from homology"/>
<dbReference type="Proteomes" id="UP000029024">
    <property type="component" value="Unassembled WGS sequence"/>
</dbReference>
<feature type="region of interest" description="Disordered" evidence="6">
    <location>
        <begin position="1"/>
        <end position="22"/>
    </location>
</feature>
<evidence type="ECO:0000313" key="7">
    <source>
        <dbReference type="EMBL" id="KFI71875.1"/>
    </source>
</evidence>
<dbReference type="AlphaFoldDB" id="A0A087BLH5"/>
<dbReference type="Pfam" id="PF01783">
    <property type="entry name" value="Ribosomal_L32p"/>
    <property type="match status" value="1"/>
</dbReference>
<dbReference type="InterPro" id="IPR011332">
    <property type="entry name" value="Ribosomal_zn-bd"/>
</dbReference>
<evidence type="ECO:0000313" key="9">
    <source>
        <dbReference type="Proteomes" id="UP000029024"/>
    </source>
</evidence>
<accession>A0A087BLH5</accession>
<sequence length="55" mass="6116">MALPKYKASRANTHSRRANWKAKVPQLATVRTPEGEVVQVPQNLAAAVRKGYMKP</sequence>
<name>A0A087BLH5_BIFLN</name>
<comment type="caution">
    <text evidence="7">The sequence shown here is derived from an EMBL/GenBank/DDBJ whole genome shotgun (WGS) entry which is preliminary data.</text>
</comment>
<organism evidence="7 9">
    <name type="scientific">Bifidobacterium longum subsp. suis</name>
    <dbReference type="NCBI Taxonomy" id="1695"/>
    <lineage>
        <taxon>Bacteria</taxon>
        <taxon>Bacillati</taxon>
        <taxon>Actinomycetota</taxon>
        <taxon>Actinomycetes</taxon>
        <taxon>Bifidobacteriales</taxon>
        <taxon>Bifidobacteriaceae</taxon>
        <taxon>Bifidobacterium</taxon>
    </lineage>
</organism>